<dbReference type="InterPro" id="IPR008271">
    <property type="entry name" value="Ser/Thr_kinase_AS"/>
</dbReference>
<evidence type="ECO:0000256" key="1">
    <source>
        <dbReference type="ARBA" id="ARBA00004123"/>
    </source>
</evidence>
<feature type="coiled-coil region" evidence="19">
    <location>
        <begin position="138"/>
        <end position="193"/>
    </location>
</feature>
<dbReference type="Gene3D" id="3.30.200.20">
    <property type="entry name" value="Phosphorylase Kinase, domain 1"/>
    <property type="match status" value="1"/>
</dbReference>
<dbReference type="FunFam" id="1.10.287.160:FF:000001">
    <property type="entry name" value="Putative serine/threonine-protein kinase N2"/>
    <property type="match status" value="1"/>
</dbReference>
<keyword evidence="13 17" id="KW-0175">Coiled coil</keyword>
<comment type="catalytic activity">
    <reaction evidence="15">
        <text>L-threonyl-[protein] + ATP = O-phospho-L-threonyl-[protein] + ADP + H(+)</text>
        <dbReference type="Rhea" id="RHEA:46608"/>
        <dbReference type="Rhea" id="RHEA-COMP:11060"/>
        <dbReference type="Rhea" id="RHEA-COMP:11605"/>
        <dbReference type="ChEBI" id="CHEBI:15378"/>
        <dbReference type="ChEBI" id="CHEBI:30013"/>
        <dbReference type="ChEBI" id="CHEBI:30616"/>
        <dbReference type="ChEBI" id="CHEBI:61977"/>
        <dbReference type="ChEBI" id="CHEBI:456216"/>
        <dbReference type="EC" id="2.7.11.13"/>
    </reaction>
</comment>
<dbReference type="AlphaFoldDB" id="A0A6J8DKV8"/>
<dbReference type="PANTHER" id="PTHR24351">
    <property type="entry name" value="RIBOSOMAL PROTEIN S6 KINASE"/>
    <property type="match status" value="1"/>
</dbReference>
<evidence type="ECO:0000256" key="10">
    <source>
        <dbReference type="ARBA" id="ARBA00022741"/>
    </source>
</evidence>
<dbReference type="Pfam" id="PF00433">
    <property type="entry name" value="Pkinase_C"/>
    <property type="match status" value="1"/>
</dbReference>
<dbReference type="Gene3D" id="1.10.510.10">
    <property type="entry name" value="Transferase(Phosphotransferase) domain 1"/>
    <property type="match status" value="1"/>
</dbReference>
<evidence type="ECO:0000256" key="9">
    <source>
        <dbReference type="ARBA" id="ARBA00022737"/>
    </source>
</evidence>
<keyword evidence="12 18" id="KW-0067">ATP-binding</keyword>
<feature type="region of interest" description="Disordered" evidence="20">
    <location>
        <begin position="752"/>
        <end position="790"/>
    </location>
</feature>
<sequence length="1129" mass="128955">MAHETGTSYYQGGAKRNSYHDISQRYGLNPHLTEEELQIQLEEMRENLKKEIRKEMKIKEGAEKLKEATTDKKSLSDVSSIVKKANSKLKDLHNELLEINSNLLMSNSHTHMESMSDTLKSPDTKDGGSDNSPLAQRLNNLQKQLEIENKVKQGAENMIAMYSSGTFRDKKMLAEAQQMLLDAKTKMEIIRMQMLKVAQDASCDDAGQRCEVLSPLELRIEELRHHLKIESAVSEGAKNVLKLLQMSKSPDSKALKEAQSTMSESSQKLELLRISLEKRCEELEPKSAKLHILQQELDAAYSSSSLLKTNDRKSETSMFSKSAAITGKLEVRLVGCQTLLEDIPGRKKDNLQLLLSSPGESKSLLRGSKNYRGSTKTYNVKEEVSNEVMAVIKLDNVQVGQTGWKTCSQQCWDQRFSIELDRSRELELAIYWRDWRQMSAVKFLRLEDFLDNQRHGMAIHLEPQGIFFAEITFVNPTLSRKPKLQRQRKIFPKHKGKNFLRPGQMNINVATWGRLMKRALPHECRDNASALSPASQISSPGIMAQDRGPPIHTINFEPVSNDEKVPALPMSPPPPVMSNRDFTTPPQHQERAIQRLYNTTPASRTCYTGENTPLPGFLFTAKMFNRDFTTPPQHQEHAIQVRPLPPLPPGFLFTAKMFNRDFTTPPQHQEHAIQRLYNTTPASRKCYTGENTPPPGFPFTAKMFNRDFTTPPQHQERAIQRALESFDFLPDGDDANSTIDLDKELPVVINTLPKPSETSSYRPSSYKQPSPPPPQKTSSSRQNSYVVPEPDFSDQHVQMDEFRAVSVLGRGHFGKVILAEYRNTKEFFALKALKKAEIIARDEVESLMSEKRIFEVINSMRHPFLVNLFACFQTNEHVVFVMEYACGGDLMMHIHTDVFSEPRTVFYAGCVVLGLQYLHEHNIVYRDLKLDNLLLDKEGFLKIADFGLCKENMGYSDRTSTFCGTPEFLAPEVLTETSYTRSVDWWGLGVLVFEMLVGESPFPGDDEEEVFDSIVNEEVRYPRFLSTEAIAIMRRLLRRNPDRRLGSSERDAEDVKKQAFFRNLNWDDLLMKKVKPPFTPTVKTAEDVSNFDEEFTQEQPRLTPAKDRRELLSDDQSMFKDFNYIADWC</sequence>
<feature type="domain" description="REM-1" evidence="23">
    <location>
        <begin position="204"/>
        <end position="285"/>
    </location>
</feature>
<dbReference type="InterPro" id="IPR036274">
    <property type="entry name" value="HR1_rpt_sf"/>
</dbReference>
<evidence type="ECO:0000256" key="7">
    <source>
        <dbReference type="ARBA" id="ARBA00022553"/>
    </source>
</evidence>
<dbReference type="SUPFAM" id="SSF56112">
    <property type="entry name" value="Protein kinase-like (PK-like)"/>
    <property type="match status" value="1"/>
</dbReference>
<feature type="domain" description="Protein kinase" evidence="21">
    <location>
        <begin position="802"/>
        <end position="1061"/>
    </location>
</feature>
<dbReference type="Pfam" id="PF02185">
    <property type="entry name" value="HR1"/>
    <property type="match status" value="3"/>
</dbReference>
<dbReference type="SUPFAM" id="SSF46585">
    <property type="entry name" value="HR1 repeat"/>
    <property type="match status" value="3"/>
</dbReference>
<evidence type="ECO:0000256" key="8">
    <source>
        <dbReference type="ARBA" id="ARBA00022679"/>
    </source>
</evidence>
<keyword evidence="9" id="KW-0677">Repeat</keyword>
<dbReference type="EC" id="2.7.11.13" evidence="4"/>
<evidence type="ECO:0000256" key="5">
    <source>
        <dbReference type="ARBA" id="ARBA00022490"/>
    </source>
</evidence>
<dbReference type="CDD" id="cd11625">
    <property type="entry name" value="HR1_PKN_3"/>
    <property type="match status" value="1"/>
</dbReference>
<dbReference type="FunFam" id="3.30.200.20:FF:000058">
    <property type="entry name" value="Putative serine/threonine-protein kinase N2"/>
    <property type="match status" value="1"/>
</dbReference>
<keyword evidence="25" id="KW-1185">Reference proteome</keyword>
<keyword evidence="11" id="KW-0418">Kinase</keyword>
<proteinExistence type="inferred from homology"/>
<evidence type="ECO:0000256" key="4">
    <source>
        <dbReference type="ARBA" id="ARBA00012429"/>
    </source>
</evidence>
<evidence type="ECO:0000256" key="6">
    <source>
        <dbReference type="ARBA" id="ARBA00022527"/>
    </source>
</evidence>
<keyword evidence="6" id="KW-0723">Serine/threonine-protein kinase</keyword>
<dbReference type="FunFam" id="1.10.510.10:FF:000038">
    <property type="entry name" value="serine/threonine-protein kinase N2 isoform X1"/>
    <property type="match status" value="1"/>
</dbReference>
<keyword evidence="7" id="KW-0597">Phosphoprotein</keyword>
<evidence type="ECO:0000256" key="2">
    <source>
        <dbReference type="ARBA" id="ARBA00004496"/>
    </source>
</evidence>
<dbReference type="PROSITE" id="PS00107">
    <property type="entry name" value="PROTEIN_KINASE_ATP"/>
    <property type="match status" value="1"/>
</dbReference>
<dbReference type="GO" id="GO:0005634">
    <property type="term" value="C:nucleus"/>
    <property type="evidence" value="ECO:0007669"/>
    <property type="project" value="UniProtKB-SubCell"/>
</dbReference>
<dbReference type="OrthoDB" id="63267at2759"/>
<dbReference type="CDD" id="cd05589">
    <property type="entry name" value="STKc_PKN"/>
    <property type="match status" value="1"/>
</dbReference>
<dbReference type="InterPro" id="IPR017441">
    <property type="entry name" value="Protein_kinase_ATP_BS"/>
</dbReference>
<keyword evidence="14" id="KW-0539">Nucleus</keyword>
<accession>A0A6J8DKV8</accession>
<evidence type="ECO:0000256" key="12">
    <source>
        <dbReference type="ARBA" id="ARBA00022840"/>
    </source>
</evidence>
<evidence type="ECO:0000256" key="18">
    <source>
        <dbReference type="PROSITE-ProRule" id="PRU10141"/>
    </source>
</evidence>
<feature type="compositionally biased region" description="Basic and acidic residues" evidence="20">
    <location>
        <begin position="110"/>
        <end position="128"/>
    </location>
</feature>
<dbReference type="GO" id="GO:0007165">
    <property type="term" value="P:signal transduction"/>
    <property type="evidence" value="ECO:0007669"/>
    <property type="project" value="InterPro"/>
</dbReference>
<evidence type="ECO:0000313" key="24">
    <source>
        <dbReference type="EMBL" id="CAC5408212.1"/>
    </source>
</evidence>
<dbReference type="GO" id="GO:0005737">
    <property type="term" value="C:cytoplasm"/>
    <property type="evidence" value="ECO:0007669"/>
    <property type="project" value="UniProtKB-SubCell"/>
</dbReference>
<reference evidence="24 25" key="1">
    <citation type="submission" date="2020-06" db="EMBL/GenBank/DDBJ databases">
        <authorList>
            <person name="Li R."/>
            <person name="Bekaert M."/>
        </authorList>
    </citation>
    <scope>NUCLEOTIDE SEQUENCE [LARGE SCALE GENOMIC DNA]</scope>
    <source>
        <strain evidence="25">wild</strain>
    </source>
</reference>
<protein>
    <recommendedName>
        <fullName evidence="4">protein kinase C</fullName>
        <ecNumber evidence="4">2.7.11.13</ecNumber>
    </recommendedName>
</protein>
<comment type="subcellular location">
    <subcellularLocation>
        <location evidence="2">Cytoplasm</location>
    </subcellularLocation>
    <subcellularLocation>
        <location evidence="1">Nucleus</location>
    </subcellularLocation>
</comment>
<dbReference type="InterPro" id="IPR037313">
    <property type="entry name" value="PKN_HR1_1"/>
</dbReference>
<evidence type="ECO:0000256" key="19">
    <source>
        <dbReference type="SAM" id="Coils"/>
    </source>
</evidence>
<dbReference type="InterPro" id="IPR017892">
    <property type="entry name" value="Pkinase_C"/>
</dbReference>
<dbReference type="Gene3D" id="1.10.287.160">
    <property type="entry name" value="HR1 repeat"/>
    <property type="match status" value="3"/>
</dbReference>
<dbReference type="SMART" id="SM00133">
    <property type="entry name" value="S_TK_X"/>
    <property type="match status" value="1"/>
</dbReference>
<dbReference type="InterPro" id="IPR011072">
    <property type="entry name" value="HR1_rho-bd"/>
</dbReference>
<evidence type="ECO:0000313" key="25">
    <source>
        <dbReference type="Proteomes" id="UP000507470"/>
    </source>
</evidence>
<evidence type="ECO:0000256" key="14">
    <source>
        <dbReference type="ARBA" id="ARBA00023242"/>
    </source>
</evidence>
<dbReference type="PROSITE" id="PS00108">
    <property type="entry name" value="PROTEIN_KINASE_ST"/>
    <property type="match status" value="1"/>
</dbReference>
<organism evidence="24 25">
    <name type="scientific">Mytilus coruscus</name>
    <name type="common">Sea mussel</name>
    <dbReference type="NCBI Taxonomy" id="42192"/>
    <lineage>
        <taxon>Eukaryota</taxon>
        <taxon>Metazoa</taxon>
        <taxon>Spiralia</taxon>
        <taxon>Lophotrochozoa</taxon>
        <taxon>Mollusca</taxon>
        <taxon>Bivalvia</taxon>
        <taxon>Autobranchia</taxon>
        <taxon>Pteriomorphia</taxon>
        <taxon>Mytilida</taxon>
        <taxon>Mytiloidea</taxon>
        <taxon>Mytilidae</taxon>
        <taxon>Mytilinae</taxon>
        <taxon>Mytilus</taxon>
    </lineage>
</organism>
<feature type="domain" description="AGC-kinase C-terminal" evidence="22">
    <location>
        <begin position="1062"/>
        <end position="1129"/>
    </location>
</feature>
<dbReference type="GO" id="GO:0031267">
    <property type="term" value="F:small GTPase binding"/>
    <property type="evidence" value="ECO:0007669"/>
    <property type="project" value="InterPro"/>
</dbReference>
<evidence type="ECO:0000256" key="11">
    <source>
        <dbReference type="ARBA" id="ARBA00022777"/>
    </source>
</evidence>
<dbReference type="Proteomes" id="UP000507470">
    <property type="component" value="Unassembled WGS sequence"/>
</dbReference>
<evidence type="ECO:0000256" key="20">
    <source>
        <dbReference type="SAM" id="MobiDB-lite"/>
    </source>
</evidence>
<dbReference type="CDD" id="cd11622">
    <property type="entry name" value="HR1_PKN_1"/>
    <property type="match status" value="1"/>
</dbReference>
<dbReference type="SMART" id="SM00742">
    <property type="entry name" value="Hr1"/>
    <property type="match status" value="3"/>
</dbReference>
<keyword evidence="5" id="KW-0963">Cytoplasm</keyword>
<comment type="similarity">
    <text evidence="3">Belongs to the protein kinase superfamily. AGC Ser/Thr protein kinase family. PKC subfamily.</text>
</comment>
<evidence type="ECO:0000256" key="13">
    <source>
        <dbReference type="ARBA" id="ARBA00023054"/>
    </source>
</evidence>
<dbReference type="PROSITE" id="PS51860">
    <property type="entry name" value="REM_1"/>
    <property type="match status" value="3"/>
</dbReference>
<evidence type="ECO:0000256" key="15">
    <source>
        <dbReference type="ARBA" id="ARBA00047272"/>
    </source>
</evidence>
<feature type="domain" description="REM-1" evidence="23">
    <location>
        <begin position="31"/>
        <end position="105"/>
    </location>
</feature>
<evidence type="ECO:0000259" key="23">
    <source>
        <dbReference type="PROSITE" id="PS51860"/>
    </source>
</evidence>
<evidence type="ECO:0000256" key="17">
    <source>
        <dbReference type="PROSITE-ProRule" id="PRU01207"/>
    </source>
</evidence>
<keyword evidence="10 18" id="KW-0547">Nucleotide-binding</keyword>
<dbReference type="PROSITE" id="PS51285">
    <property type="entry name" value="AGC_KINASE_CTER"/>
    <property type="match status" value="1"/>
</dbReference>
<evidence type="ECO:0000259" key="21">
    <source>
        <dbReference type="PROSITE" id="PS50011"/>
    </source>
</evidence>
<dbReference type="FunFam" id="1.10.287.160:FF:000003">
    <property type="entry name" value="Putative serine/threonine-protein kinase N2"/>
    <property type="match status" value="1"/>
</dbReference>
<feature type="binding site" evidence="18">
    <location>
        <position position="831"/>
    </location>
    <ligand>
        <name>ATP</name>
        <dbReference type="ChEBI" id="CHEBI:30616"/>
    </ligand>
</feature>
<gene>
    <name evidence="24" type="ORF">MCOR_41624</name>
</gene>
<feature type="coiled-coil region" evidence="19">
    <location>
        <begin position="34"/>
        <end position="102"/>
    </location>
</feature>
<keyword evidence="8 24" id="KW-0808">Transferase</keyword>
<dbReference type="PROSITE" id="PS50011">
    <property type="entry name" value="PROTEIN_KINASE_DOM"/>
    <property type="match status" value="1"/>
</dbReference>
<feature type="domain" description="REM-1" evidence="23">
    <location>
        <begin position="121"/>
        <end position="203"/>
    </location>
</feature>
<comment type="catalytic activity">
    <reaction evidence="16">
        <text>L-seryl-[protein] + ATP = O-phospho-L-seryl-[protein] + ADP + H(+)</text>
        <dbReference type="Rhea" id="RHEA:17989"/>
        <dbReference type="Rhea" id="RHEA-COMP:9863"/>
        <dbReference type="Rhea" id="RHEA-COMP:11604"/>
        <dbReference type="ChEBI" id="CHEBI:15378"/>
        <dbReference type="ChEBI" id="CHEBI:29999"/>
        <dbReference type="ChEBI" id="CHEBI:30616"/>
        <dbReference type="ChEBI" id="CHEBI:83421"/>
        <dbReference type="ChEBI" id="CHEBI:456216"/>
        <dbReference type="EC" id="2.7.11.13"/>
    </reaction>
</comment>
<dbReference type="GO" id="GO:0004697">
    <property type="term" value="F:diacylglycerol-dependent serine/threonine kinase activity"/>
    <property type="evidence" value="ECO:0007669"/>
    <property type="project" value="UniProtKB-EC"/>
</dbReference>
<dbReference type="SUPFAM" id="SSF49562">
    <property type="entry name" value="C2 domain (Calcium/lipid-binding domain, CaLB)"/>
    <property type="match status" value="1"/>
</dbReference>
<dbReference type="CDD" id="cd11623">
    <property type="entry name" value="HR1_PKN_2"/>
    <property type="match status" value="1"/>
</dbReference>
<dbReference type="InterPro" id="IPR000719">
    <property type="entry name" value="Prot_kinase_dom"/>
</dbReference>
<dbReference type="EMBL" id="CACVKT020007517">
    <property type="protein sequence ID" value="CAC5408212.1"/>
    <property type="molecule type" value="Genomic_DNA"/>
</dbReference>
<dbReference type="SMART" id="SM00220">
    <property type="entry name" value="S_TKc"/>
    <property type="match status" value="1"/>
</dbReference>
<name>A0A6J8DKV8_MYTCO</name>
<evidence type="ECO:0000256" key="3">
    <source>
        <dbReference type="ARBA" id="ARBA00005490"/>
    </source>
</evidence>
<feature type="compositionally biased region" description="Low complexity" evidence="20">
    <location>
        <begin position="759"/>
        <end position="768"/>
    </location>
</feature>
<evidence type="ECO:0000259" key="22">
    <source>
        <dbReference type="PROSITE" id="PS51285"/>
    </source>
</evidence>
<dbReference type="InterPro" id="IPR035892">
    <property type="entry name" value="C2_domain_sf"/>
</dbReference>
<dbReference type="InterPro" id="IPR000961">
    <property type="entry name" value="AGC-kinase_C"/>
</dbReference>
<dbReference type="Pfam" id="PF00069">
    <property type="entry name" value="Pkinase"/>
    <property type="match status" value="1"/>
</dbReference>
<dbReference type="GO" id="GO:0005524">
    <property type="term" value="F:ATP binding"/>
    <property type="evidence" value="ECO:0007669"/>
    <property type="project" value="UniProtKB-UniRule"/>
</dbReference>
<dbReference type="InterPro" id="IPR011009">
    <property type="entry name" value="Kinase-like_dom_sf"/>
</dbReference>
<evidence type="ECO:0000256" key="16">
    <source>
        <dbReference type="ARBA" id="ARBA00047470"/>
    </source>
</evidence>
<feature type="region of interest" description="Disordered" evidence="20">
    <location>
        <begin position="110"/>
        <end position="135"/>
    </location>
</feature>